<sequence length="121" mass="13786">MTDYFVRKESAIKLNKLLGLDSTGDEQDWELELADIGKITSMLNLLENKTLNFHDKIALSHLIVASFEKEDEELGSVDGDRIKIFADFLGDNLQIKNIVREYWVVAYGNLSKNLAYLIFGD</sequence>
<keyword evidence="2" id="KW-1185">Reference proteome</keyword>
<evidence type="ECO:0000313" key="2">
    <source>
        <dbReference type="Proteomes" id="UP000005709"/>
    </source>
</evidence>
<accession>C8PKM8</accession>
<dbReference type="EMBL" id="ACYG01000030">
    <property type="protein sequence ID" value="EEV16637.1"/>
    <property type="molecule type" value="Genomic_DNA"/>
</dbReference>
<dbReference type="AlphaFoldDB" id="C8PKM8"/>
<protein>
    <submittedName>
        <fullName evidence="1">Uncharacterized protein</fullName>
    </submittedName>
</protein>
<dbReference type="RefSeq" id="WP_005872892.1">
    <property type="nucleotide sequence ID" value="NZ_ACYG01000030.1"/>
</dbReference>
<dbReference type="Proteomes" id="UP000005709">
    <property type="component" value="Unassembled WGS sequence"/>
</dbReference>
<dbReference type="STRING" id="824.CGRAC_2169"/>
<name>C8PKM8_9BACT</name>
<proteinExistence type="predicted"/>
<comment type="caution">
    <text evidence="1">The sequence shown here is derived from an EMBL/GenBank/DDBJ whole genome shotgun (WGS) entry which is preliminary data.</text>
</comment>
<organism evidence="1 2">
    <name type="scientific">Campylobacter gracilis RM3268</name>
    <dbReference type="NCBI Taxonomy" id="553220"/>
    <lineage>
        <taxon>Bacteria</taxon>
        <taxon>Pseudomonadati</taxon>
        <taxon>Campylobacterota</taxon>
        <taxon>Epsilonproteobacteria</taxon>
        <taxon>Campylobacterales</taxon>
        <taxon>Campylobacteraceae</taxon>
        <taxon>Campylobacter</taxon>
    </lineage>
</organism>
<dbReference type="OrthoDB" id="4569046at2"/>
<gene>
    <name evidence="1" type="ORF">CAMGR0001_0250</name>
</gene>
<evidence type="ECO:0000313" key="1">
    <source>
        <dbReference type="EMBL" id="EEV16637.1"/>
    </source>
</evidence>
<reference evidence="1 2" key="1">
    <citation type="submission" date="2009-07" db="EMBL/GenBank/DDBJ databases">
        <authorList>
            <person name="Madupu R."/>
            <person name="Sebastian Y."/>
            <person name="Durkin A.S."/>
            <person name="Torralba M."/>
            <person name="Methe B."/>
            <person name="Sutton G.G."/>
            <person name="Strausberg R.L."/>
            <person name="Nelson K.E."/>
        </authorList>
    </citation>
    <scope>NUCLEOTIDE SEQUENCE [LARGE SCALE GENOMIC DNA]</scope>
    <source>
        <strain evidence="1 2">RM3268</strain>
    </source>
</reference>